<accession>A0ABU8S888</accession>
<gene>
    <name evidence="1" type="ORF">WG900_09595</name>
</gene>
<protein>
    <submittedName>
        <fullName evidence="1">Uncharacterized protein</fullName>
    </submittedName>
</protein>
<evidence type="ECO:0000313" key="1">
    <source>
        <dbReference type="EMBL" id="MEJ6010171.1"/>
    </source>
</evidence>
<dbReference type="Proteomes" id="UP001379235">
    <property type="component" value="Unassembled WGS sequence"/>
</dbReference>
<name>A0ABU8S888_9SPHN</name>
<organism evidence="1 2">
    <name type="scientific">Novosphingobium aquae</name>
    <dbReference type="NCBI Taxonomy" id="3133435"/>
    <lineage>
        <taxon>Bacteria</taxon>
        <taxon>Pseudomonadati</taxon>
        <taxon>Pseudomonadota</taxon>
        <taxon>Alphaproteobacteria</taxon>
        <taxon>Sphingomonadales</taxon>
        <taxon>Sphingomonadaceae</taxon>
        <taxon>Novosphingobium</taxon>
    </lineage>
</organism>
<evidence type="ECO:0000313" key="2">
    <source>
        <dbReference type="Proteomes" id="UP001379235"/>
    </source>
</evidence>
<comment type="caution">
    <text evidence="1">The sequence shown here is derived from an EMBL/GenBank/DDBJ whole genome shotgun (WGS) entry which is preliminary data.</text>
</comment>
<proteinExistence type="predicted"/>
<dbReference type="RefSeq" id="WP_339966664.1">
    <property type="nucleotide sequence ID" value="NZ_JBBHJY010000004.1"/>
</dbReference>
<sequence length="40" mass="4239">MDEILAETSGIGPDSEALIVLEELLETGLIELPGVDQRTA</sequence>
<reference evidence="1 2" key="1">
    <citation type="submission" date="2024-03" db="EMBL/GenBank/DDBJ databases">
        <authorList>
            <person name="Jo J.-H."/>
        </authorList>
    </citation>
    <scope>NUCLEOTIDE SEQUENCE [LARGE SCALE GENOMIC DNA]</scope>
    <source>
        <strain evidence="1 2">AS3R-12</strain>
    </source>
</reference>
<dbReference type="EMBL" id="JBBHJY010000004">
    <property type="protein sequence ID" value="MEJ6010171.1"/>
    <property type="molecule type" value="Genomic_DNA"/>
</dbReference>
<keyword evidence="2" id="KW-1185">Reference proteome</keyword>